<dbReference type="EMBL" id="JADIVZ010000002">
    <property type="protein sequence ID" value="MBF4161582.1"/>
    <property type="molecule type" value="Genomic_DNA"/>
</dbReference>
<evidence type="ECO:0000313" key="2">
    <source>
        <dbReference type="EMBL" id="MBF4161582.1"/>
    </source>
</evidence>
<dbReference type="RefSeq" id="WP_194502776.1">
    <property type="nucleotide sequence ID" value="NZ_JADIVZ010000002.1"/>
</dbReference>
<name>A0A930V0N9_9ACTN</name>
<proteinExistence type="predicted"/>
<dbReference type="AlphaFoldDB" id="A0A930V0N9"/>
<keyword evidence="1" id="KW-0472">Membrane</keyword>
<comment type="caution">
    <text evidence="2">The sequence shown here is derived from an EMBL/GenBank/DDBJ whole genome shotgun (WGS) entry which is preliminary data.</text>
</comment>
<keyword evidence="1" id="KW-1133">Transmembrane helix</keyword>
<dbReference type="Proteomes" id="UP000656804">
    <property type="component" value="Unassembled WGS sequence"/>
</dbReference>
<keyword evidence="1" id="KW-0812">Transmembrane</keyword>
<sequence>MSEQPVPAGQRPGDPPVGWIDFTVQGNPMTASMVTPSVTVNGYPVPIRNYSTTPIPMPPGRHRVEVSCQWLRRYGQASLDVDVAEGQTVPVFYAQPLHQFTAGAMGFEKQKRPGRASLLALIAVITLLVVGVVLLGVL</sequence>
<protein>
    <submittedName>
        <fullName evidence="2">Uncharacterized protein</fullName>
    </submittedName>
</protein>
<gene>
    <name evidence="2" type="ORF">ISG29_07745</name>
</gene>
<organism evidence="2 3">
    <name type="scientific">Nocardioides acrostichi</name>
    <dbReference type="NCBI Taxonomy" id="2784339"/>
    <lineage>
        <taxon>Bacteria</taxon>
        <taxon>Bacillati</taxon>
        <taxon>Actinomycetota</taxon>
        <taxon>Actinomycetes</taxon>
        <taxon>Propionibacteriales</taxon>
        <taxon>Nocardioidaceae</taxon>
        <taxon>Nocardioides</taxon>
    </lineage>
</organism>
<accession>A0A930V0N9</accession>
<reference evidence="2" key="1">
    <citation type="submission" date="2020-11" db="EMBL/GenBank/DDBJ databases">
        <title>Nocardioides sp. CBS4Y-1, whole genome shotgun sequence.</title>
        <authorList>
            <person name="Tuo L."/>
        </authorList>
    </citation>
    <scope>NUCLEOTIDE SEQUENCE</scope>
    <source>
        <strain evidence="2">CBS4Y-1</strain>
    </source>
</reference>
<evidence type="ECO:0000313" key="3">
    <source>
        <dbReference type="Proteomes" id="UP000656804"/>
    </source>
</evidence>
<keyword evidence="3" id="KW-1185">Reference proteome</keyword>
<feature type="transmembrane region" description="Helical" evidence="1">
    <location>
        <begin position="118"/>
        <end position="137"/>
    </location>
</feature>
<evidence type="ECO:0000256" key="1">
    <source>
        <dbReference type="SAM" id="Phobius"/>
    </source>
</evidence>